<keyword evidence="6" id="KW-1185">Reference proteome</keyword>
<name>A0A084QTW9_STAC4</name>
<accession>A0A084QTW9</accession>
<feature type="compositionally biased region" description="Basic residues" evidence="2">
    <location>
        <begin position="589"/>
        <end position="599"/>
    </location>
</feature>
<dbReference type="EMBL" id="KL660192">
    <property type="protein sequence ID" value="KFA67404.1"/>
    <property type="molecule type" value="Genomic_DNA"/>
</dbReference>
<dbReference type="SMART" id="SM00240">
    <property type="entry name" value="FHA"/>
    <property type="match status" value="1"/>
</dbReference>
<dbReference type="SUPFAM" id="SSF56112">
    <property type="entry name" value="Protein kinase-like (PK-like)"/>
    <property type="match status" value="1"/>
</dbReference>
<dbReference type="InterPro" id="IPR000719">
    <property type="entry name" value="Prot_kinase_dom"/>
</dbReference>
<dbReference type="HOGENOM" id="CLU_000288_160_1_1"/>
<evidence type="ECO:0000259" key="4">
    <source>
        <dbReference type="PROSITE" id="PS50011"/>
    </source>
</evidence>
<dbReference type="InterPro" id="IPR000253">
    <property type="entry name" value="FHA_dom"/>
</dbReference>
<dbReference type="InterPro" id="IPR008984">
    <property type="entry name" value="SMAD_FHA_dom_sf"/>
</dbReference>
<dbReference type="Pfam" id="PF00069">
    <property type="entry name" value="Pkinase"/>
    <property type="match status" value="1"/>
</dbReference>
<evidence type="ECO:0000313" key="5">
    <source>
        <dbReference type="EMBL" id="KFA67404.1"/>
    </source>
</evidence>
<dbReference type="PROSITE" id="PS50006">
    <property type="entry name" value="FHA_DOMAIN"/>
    <property type="match status" value="1"/>
</dbReference>
<proteinExistence type="inferred from homology"/>
<dbReference type="Gene3D" id="2.60.200.20">
    <property type="match status" value="1"/>
</dbReference>
<dbReference type="OrthoDB" id="74764at2759"/>
<dbReference type="GO" id="GO:0005524">
    <property type="term" value="F:ATP binding"/>
    <property type="evidence" value="ECO:0007669"/>
    <property type="project" value="InterPro"/>
</dbReference>
<dbReference type="OMA" id="EDQYTIT"/>
<dbReference type="InterPro" id="IPR011009">
    <property type="entry name" value="Kinase-like_dom_sf"/>
</dbReference>
<sequence>MDIVAAPPTQGDGRLEAPAGYLFVTDSRSLEATVGTSTTRSIWILVKLIGDIAKFPLFHHDIFKIGRNPRSNSYALGSDVDDFVSRNHCEFYVVLYDPSTYYIYVRDRQSLNGTYVNGNTIGVGPGLSAGYLLDDGDVVEIRPYWKIRLQQPEKPPVLELSPLQKAECKLFQNRYCLTSLCLGQGAEAVVHLAIDVETKKQLVCKLINLDKAQSGITVEEPHRRAREADVLRQLKHPNILPYVDAISSPHSLYIFTELASGGDLMSFIYRHQHVAEFDARIIIRQIAHGLRYLHEKGILHRDLKPENILLAYSPRIAYHRVMLSDFGTCAVPKRSRMVTNVGTTSYQAPEVQTKAEAQTSAIDIWSLGIISLLLLTSGADLDIEYLNIMDQDVVTATVEDNIDSVFTRPSANAKDFVTRCLQVAAENRITTPQAVCHGWLCAPKQHLDFFERLDERMLDQWREHQTRRPKPMILPSLKRIRMETTDLKEASKIRMDCNSMTTTDDAESSALAFRLHNTIHPAVPPIAPFLHENQMNTKNKRKQSHGGWKGYLAQAADLASPSLNQGRVDEPRSHKSYNSSVEPNPPNGRRGRPYSKPSKRQCVLGELGKTNSKFWAGIDPLVSV</sequence>
<feature type="domain" description="FHA" evidence="3">
    <location>
        <begin position="63"/>
        <end position="121"/>
    </location>
</feature>
<dbReference type="InterPro" id="IPR008271">
    <property type="entry name" value="Ser/Thr_kinase_AS"/>
</dbReference>
<dbReference type="STRING" id="1283841.A0A084QTW9"/>
<dbReference type="PANTHER" id="PTHR24347">
    <property type="entry name" value="SERINE/THREONINE-PROTEIN KINASE"/>
    <property type="match status" value="1"/>
</dbReference>
<dbReference type="SMART" id="SM00220">
    <property type="entry name" value="S_TKc"/>
    <property type="match status" value="1"/>
</dbReference>
<comment type="similarity">
    <text evidence="1">Belongs to the protein kinase superfamily. CAMK Ser/Thr protein kinase family. CHEK2 subfamily.</text>
</comment>
<dbReference type="InParanoid" id="A0A084QTW9"/>
<dbReference type="SUPFAM" id="SSF49879">
    <property type="entry name" value="SMAD/FHA domain"/>
    <property type="match status" value="1"/>
</dbReference>
<gene>
    <name evidence="5" type="ORF">S40285_00146</name>
</gene>
<dbReference type="PROSITE" id="PS50011">
    <property type="entry name" value="PROTEIN_KINASE_DOM"/>
    <property type="match status" value="1"/>
</dbReference>
<evidence type="ECO:0000256" key="1">
    <source>
        <dbReference type="ARBA" id="ARBA00005575"/>
    </source>
</evidence>
<organism evidence="5 6">
    <name type="scientific">Stachybotrys chlorohalonatus (strain IBT 40285)</name>
    <dbReference type="NCBI Taxonomy" id="1283841"/>
    <lineage>
        <taxon>Eukaryota</taxon>
        <taxon>Fungi</taxon>
        <taxon>Dikarya</taxon>
        <taxon>Ascomycota</taxon>
        <taxon>Pezizomycotina</taxon>
        <taxon>Sordariomycetes</taxon>
        <taxon>Hypocreomycetidae</taxon>
        <taxon>Hypocreales</taxon>
        <taxon>Stachybotryaceae</taxon>
        <taxon>Stachybotrys</taxon>
    </lineage>
</organism>
<dbReference type="GO" id="GO:0004672">
    <property type="term" value="F:protein kinase activity"/>
    <property type="evidence" value="ECO:0007669"/>
    <property type="project" value="InterPro"/>
</dbReference>
<protein>
    <submittedName>
        <fullName evidence="5">Uncharacterized protein</fullName>
    </submittedName>
</protein>
<evidence type="ECO:0000256" key="2">
    <source>
        <dbReference type="SAM" id="MobiDB-lite"/>
    </source>
</evidence>
<dbReference type="AlphaFoldDB" id="A0A084QTW9"/>
<evidence type="ECO:0000259" key="3">
    <source>
        <dbReference type="PROSITE" id="PS50006"/>
    </source>
</evidence>
<feature type="region of interest" description="Disordered" evidence="2">
    <location>
        <begin position="563"/>
        <end position="599"/>
    </location>
</feature>
<feature type="domain" description="Protein kinase" evidence="4">
    <location>
        <begin position="176"/>
        <end position="440"/>
    </location>
</feature>
<dbReference type="Pfam" id="PF00498">
    <property type="entry name" value="FHA"/>
    <property type="match status" value="1"/>
</dbReference>
<dbReference type="PROSITE" id="PS00108">
    <property type="entry name" value="PROTEIN_KINASE_ST"/>
    <property type="match status" value="1"/>
</dbReference>
<dbReference type="Proteomes" id="UP000028524">
    <property type="component" value="Unassembled WGS sequence"/>
</dbReference>
<evidence type="ECO:0000313" key="6">
    <source>
        <dbReference type="Proteomes" id="UP000028524"/>
    </source>
</evidence>
<dbReference type="Gene3D" id="1.10.510.10">
    <property type="entry name" value="Transferase(Phosphotransferase) domain 1"/>
    <property type="match status" value="1"/>
</dbReference>
<reference evidence="5 6" key="1">
    <citation type="journal article" date="2014" name="BMC Genomics">
        <title>Comparative genome sequencing reveals chemotype-specific gene clusters in the toxigenic black mold Stachybotrys.</title>
        <authorList>
            <person name="Semeiks J."/>
            <person name="Borek D."/>
            <person name="Otwinowski Z."/>
            <person name="Grishin N.V."/>
        </authorList>
    </citation>
    <scope>NUCLEOTIDE SEQUENCE [LARGE SCALE GENOMIC DNA]</scope>
    <source>
        <strain evidence="5 6">IBT 40285</strain>
    </source>
</reference>